<keyword evidence="3" id="KW-1185">Reference proteome</keyword>
<evidence type="ECO:0000256" key="1">
    <source>
        <dbReference type="SAM" id="Phobius"/>
    </source>
</evidence>
<organism evidence="2 3">
    <name type="scientific">Tetragonisca angustula</name>
    <dbReference type="NCBI Taxonomy" id="166442"/>
    <lineage>
        <taxon>Eukaryota</taxon>
        <taxon>Metazoa</taxon>
        <taxon>Ecdysozoa</taxon>
        <taxon>Arthropoda</taxon>
        <taxon>Hexapoda</taxon>
        <taxon>Insecta</taxon>
        <taxon>Pterygota</taxon>
        <taxon>Neoptera</taxon>
        <taxon>Endopterygota</taxon>
        <taxon>Hymenoptera</taxon>
        <taxon>Apocrita</taxon>
        <taxon>Aculeata</taxon>
        <taxon>Apoidea</taxon>
        <taxon>Anthophila</taxon>
        <taxon>Apidae</taxon>
        <taxon>Tetragonisca</taxon>
    </lineage>
</organism>
<protein>
    <submittedName>
        <fullName evidence="2">Uncharacterized protein</fullName>
    </submittedName>
</protein>
<comment type="caution">
    <text evidence="2">The sequence shown here is derived from an EMBL/GenBank/DDBJ whole genome shotgun (WGS) entry which is preliminary data.</text>
</comment>
<sequence length="112" mass="12512">MPRVTAIPYTSAVANIGVELILSFNGMYRRFSFMATSLLAWPNTVTRPQQGFHYRGQTSRISSTVLARPRHTVGGVPSKRLIRVSTVVIVREYHNQRCTSGLKGYANPPYSV</sequence>
<accession>A0AAW0Z7L4</accession>
<dbReference type="Proteomes" id="UP001432146">
    <property type="component" value="Unassembled WGS sequence"/>
</dbReference>
<reference evidence="2 3" key="1">
    <citation type="submission" date="2024-05" db="EMBL/GenBank/DDBJ databases">
        <title>The nuclear and mitochondrial genome assemblies of Tetragonisca angustula (Apidae: Meliponini), a tiny yet remarkable pollinator in the Neotropics.</title>
        <authorList>
            <person name="Ferrari R."/>
            <person name="Ricardo P.C."/>
            <person name="Dias F.C."/>
            <person name="Araujo N.S."/>
            <person name="Soares D.O."/>
            <person name="Zhou Q.-S."/>
            <person name="Zhu C.-D."/>
            <person name="Coutinho L."/>
            <person name="Airas M.C."/>
            <person name="Batista T.M."/>
        </authorList>
    </citation>
    <scope>NUCLEOTIDE SEQUENCE [LARGE SCALE GENOMIC DNA]</scope>
    <source>
        <strain evidence="2">ASF017062</strain>
        <tissue evidence="2">Abdomen</tissue>
    </source>
</reference>
<name>A0AAW0Z7L4_9HYME</name>
<gene>
    <name evidence="2" type="ORF">QLX08_011565</name>
</gene>
<dbReference type="AlphaFoldDB" id="A0AAW0Z7L4"/>
<feature type="transmembrane region" description="Helical" evidence="1">
    <location>
        <begin position="6"/>
        <end position="24"/>
    </location>
</feature>
<proteinExistence type="predicted"/>
<keyword evidence="1" id="KW-0472">Membrane</keyword>
<keyword evidence="1" id="KW-0812">Transmembrane</keyword>
<dbReference type="EMBL" id="JAWNGG020000442">
    <property type="protein sequence ID" value="KAK9293523.1"/>
    <property type="molecule type" value="Genomic_DNA"/>
</dbReference>
<evidence type="ECO:0000313" key="2">
    <source>
        <dbReference type="EMBL" id="KAK9293523.1"/>
    </source>
</evidence>
<evidence type="ECO:0000313" key="3">
    <source>
        <dbReference type="Proteomes" id="UP001432146"/>
    </source>
</evidence>
<keyword evidence="1" id="KW-1133">Transmembrane helix</keyword>